<dbReference type="InterPro" id="IPR004360">
    <property type="entry name" value="Glyas_Fos-R_dOase_dom"/>
</dbReference>
<evidence type="ECO:0000313" key="2">
    <source>
        <dbReference type="EMBL" id="SVB31659.1"/>
    </source>
</evidence>
<dbReference type="InterPro" id="IPR037523">
    <property type="entry name" value="VOC_core"/>
</dbReference>
<dbReference type="InterPro" id="IPR029068">
    <property type="entry name" value="Glyas_Bleomycin-R_OHBP_Dase"/>
</dbReference>
<dbReference type="SUPFAM" id="SSF54593">
    <property type="entry name" value="Glyoxalase/Bleomycin resistance protein/Dihydroxybiphenyl dioxygenase"/>
    <property type="match status" value="1"/>
</dbReference>
<evidence type="ECO:0000259" key="1">
    <source>
        <dbReference type="PROSITE" id="PS51819"/>
    </source>
</evidence>
<dbReference type="Gene3D" id="3.10.180.10">
    <property type="entry name" value="2,3-Dihydroxybiphenyl 1,2-Dioxygenase, domain 1"/>
    <property type="match status" value="1"/>
</dbReference>
<name>A0A382D0N6_9ZZZZ</name>
<dbReference type="AlphaFoldDB" id="A0A382D0N6"/>
<accession>A0A382D0N6</accession>
<dbReference type="EMBL" id="UINC01036936">
    <property type="protein sequence ID" value="SVB31659.1"/>
    <property type="molecule type" value="Genomic_DNA"/>
</dbReference>
<dbReference type="CDD" id="cd07247">
    <property type="entry name" value="SgaA_N_like"/>
    <property type="match status" value="1"/>
</dbReference>
<dbReference type="InterPro" id="IPR052164">
    <property type="entry name" value="Anthracycline_SecMetBiosynth"/>
</dbReference>
<gene>
    <name evidence="2" type="ORF">METZ01_LOCUS184513</name>
</gene>
<organism evidence="2">
    <name type="scientific">marine metagenome</name>
    <dbReference type="NCBI Taxonomy" id="408172"/>
    <lineage>
        <taxon>unclassified sequences</taxon>
        <taxon>metagenomes</taxon>
        <taxon>ecological metagenomes</taxon>
    </lineage>
</organism>
<reference evidence="2" key="1">
    <citation type="submission" date="2018-05" db="EMBL/GenBank/DDBJ databases">
        <authorList>
            <person name="Lanie J.A."/>
            <person name="Ng W.-L."/>
            <person name="Kazmierczak K.M."/>
            <person name="Andrzejewski T.M."/>
            <person name="Davidsen T.M."/>
            <person name="Wayne K.J."/>
            <person name="Tettelin H."/>
            <person name="Glass J.I."/>
            <person name="Rusch D."/>
            <person name="Podicherti R."/>
            <person name="Tsui H.-C.T."/>
            <person name="Winkler M.E."/>
        </authorList>
    </citation>
    <scope>NUCLEOTIDE SEQUENCE</scope>
</reference>
<dbReference type="PANTHER" id="PTHR33993">
    <property type="entry name" value="GLYOXALASE-RELATED"/>
    <property type="match status" value="1"/>
</dbReference>
<dbReference type="PANTHER" id="PTHR33993:SF2">
    <property type="entry name" value="VOC DOMAIN-CONTAINING PROTEIN"/>
    <property type="match status" value="1"/>
</dbReference>
<dbReference type="PROSITE" id="PS51819">
    <property type="entry name" value="VOC"/>
    <property type="match status" value="1"/>
</dbReference>
<sequence>MAPTPVAHFAINADDVDRAKAFYSEVFGWEFTSGGWPEFFHIDTGTEEPGHPVGSLQRRRAIVEGRPIHGFECTIAVSDLGAVTDAAKAAGGRIVMDPYSIPGVGTLIFIEDTEGNLVGAMHYDRTTRS</sequence>
<dbReference type="Pfam" id="PF00903">
    <property type="entry name" value="Glyoxalase"/>
    <property type="match status" value="1"/>
</dbReference>
<feature type="domain" description="VOC" evidence="1">
    <location>
        <begin position="5"/>
        <end position="123"/>
    </location>
</feature>
<proteinExistence type="predicted"/>
<protein>
    <recommendedName>
        <fullName evidence="1">VOC domain-containing protein</fullName>
    </recommendedName>
</protein>